<dbReference type="InterPro" id="IPR050263">
    <property type="entry name" value="Bact_Fimbrial_Adh_Pro"/>
</dbReference>
<keyword evidence="3 5" id="KW-0732">Signal</keyword>
<feature type="domain" description="Fimbrial-type adhesion" evidence="6">
    <location>
        <begin position="28"/>
        <end position="181"/>
    </location>
</feature>
<evidence type="ECO:0000313" key="8">
    <source>
        <dbReference type="Proteomes" id="UP001056681"/>
    </source>
</evidence>
<sequence>MNLKALTSALLIAGLAAPSAFAADTGTITFTGSIVNVTCSISGGTPNTDDPNFTVNIGPVNAADFSGIGDYAGTTGFRIYVGKSGETTCTDGTKVWAQFVPGPTVDPSTGGLITTGGATGVQLRLFNRDGEAIDAWSDDQKVVKETVANNQAVLAHAVAYQQTGNVAAGAANSSVVYSVRFEP</sequence>
<dbReference type="Gene3D" id="2.60.40.1090">
    <property type="entry name" value="Fimbrial-type adhesion domain"/>
    <property type="match status" value="1"/>
</dbReference>
<keyword evidence="8" id="KW-1185">Reference proteome</keyword>
<name>A0ABY4T0I5_9GAMM</name>
<dbReference type="SUPFAM" id="SSF49401">
    <property type="entry name" value="Bacterial adhesins"/>
    <property type="match status" value="1"/>
</dbReference>
<evidence type="ECO:0000256" key="1">
    <source>
        <dbReference type="ARBA" id="ARBA00004561"/>
    </source>
</evidence>
<dbReference type="InterPro" id="IPR008966">
    <property type="entry name" value="Adhesion_dom_sf"/>
</dbReference>
<evidence type="ECO:0000256" key="5">
    <source>
        <dbReference type="SAM" id="SignalP"/>
    </source>
</evidence>
<dbReference type="Proteomes" id="UP001056681">
    <property type="component" value="Chromosome"/>
</dbReference>
<accession>A0ABY4T0I5</accession>
<evidence type="ECO:0000259" key="6">
    <source>
        <dbReference type="Pfam" id="PF00419"/>
    </source>
</evidence>
<comment type="similarity">
    <text evidence="2">Belongs to the fimbrial protein family.</text>
</comment>
<keyword evidence="4" id="KW-0281">Fimbrium</keyword>
<evidence type="ECO:0000256" key="2">
    <source>
        <dbReference type="ARBA" id="ARBA00006671"/>
    </source>
</evidence>
<dbReference type="PANTHER" id="PTHR33420">
    <property type="entry name" value="FIMBRIAL SUBUNIT ELFA-RELATED"/>
    <property type="match status" value="1"/>
</dbReference>
<feature type="chain" id="PRO_5046800406" evidence="5">
    <location>
        <begin position="23"/>
        <end position="183"/>
    </location>
</feature>
<dbReference type="EMBL" id="CP063231">
    <property type="protein sequence ID" value="URL58463.1"/>
    <property type="molecule type" value="Genomic_DNA"/>
</dbReference>
<evidence type="ECO:0000256" key="4">
    <source>
        <dbReference type="ARBA" id="ARBA00023263"/>
    </source>
</evidence>
<evidence type="ECO:0000256" key="3">
    <source>
        <dbReference type="ARBA" id="ARBA00022729"/>
    </source>
</evidence>
<evidence type="ECO:0000313" key="7">
    <source>
        <dbReference type="EMBL" id="URL58463.1"/>
    </source>
</evidence>
<organism evidence="7 8">
    <name type="scientific">Luteibacter flocculans</name>
    <dbReference type="NCBI Taxonomy" id="2780091"/>
    <lineage>
        <taxon>Bacteria</taxon>
        <taxon>Pseudomonadati</taxon>
        <taxon>Pseudomonadota</taxon>
        <taxon>Gammaproteobacteria</taxon>
        <taxon>Lysobacterales</taxon>
        <taxon>Rhodanobacteraceae</taxon>
        <taxon>Luteibacter</taxon>
    </lineage>
</organism>
<dbReference type="PANTHER" id="PTHR33420:SF3">
    <property type="entry name" value="FIMBRIAL SUBUNIT ELFA"/>
    <property type="match status" value="1"/>
</dbReference>
<dbReference type="InterPro" id="IPR000259">
    <property type="entry name" value="Adhesion_dom_fimbrial"/>
</dbReference>
<reference evidence="7" key="1">
    <citation type="submission" date="2020-10" db="EMBL/GenBank/DDBJ databases">
        <title>Whole-genome sequence of Luteibacter sp. EIF3.</title>
        <authorList>
            <person name="Friedrich I."/>
            <person name="Hertel R."/>
            <person name="Daniel R."/>
        </authorList>
    </citation>
    <scope>NUCLEOTIDE SEQUENCE</scope>
    <source>
        <strain evidence="7">EIF3</strain>
    </source>
</reference>
<proteinExistence type="inferred from homology"/>
<comment type="subcellular location">
    <subcellularLocation>
        <location evidence="1">Fimbrium</location>
    </subcellularLocation>
</comment>
<dbReference type="InterPro" id="IPR036937">
    <property type="entry name" value="Adhesion_dom_fimbrial_sf"/>
</dbReference>
<protein>
    <submittedName>
        <fullName evidence="7">Type 1 fimbrial protein</fullName>
    </submittedName>
</protein>
<dbReference type="RefSeq" id="WP_250339171.1">
    <property type="nucleotide sequence ID" value="NZ_CP063231.1"/>
</dbReference>
<feature type="signal peptide" evidence="5">
    <location>
        <begin position="1"/>
        <end position="22"/>
    </location>
</feature>
<gene>
    <name evidence="7" type="ORF">IM816_18070</name>
</gene>
<dbReference type="Pfam" id="PF00419">
    <property type="entry name" value="Fimbrial"/>
    <property type="match status" value="1"/>
</dbReference>